<dbReference type="OrthoDB" id="9815126at2"/>
<dbReference type="Pfam" id="PF01042">
    <property type="entry name" value="Ribonuc_L-PSP"/>
    <property type="match status" value="1"/>
</dbReference>
<dbReference type="PANTHER" id="PTHR31438:SF1">
    <property type="entry name" value="LYSINE N-ACYLTRANSFERASE C17G9.06C-RELATED"/>
    <property type="match status" value="1"/>
</dbReference>
<keyword evidence="4" id="KW-1185">Reference proteome</keyword>
<dbReference type="InterPro" id="IPR016181">
    <property type="entry name" value="Acyl_CoA_acyltransferase"/>
</dbReference>
<comment type="caution">
    <text evidence="3">The sequence shown here is derived from an EMBL/GenBank/DDBJ whole genome shotgun (WGS) entry which is preliminary data.</text>
</comment>
<dbReference type="RefSeq" id="WP_132123897.1">
    <property type="nucleotide sequence ID" value="NZ_SLWS01000011.1"/>
</dbReference>
<accession>A0A4R2J8R3</accession>
<dbReference type="SUPFAM" id="SSF55729">
    <property type="entry name" value="Acyl-CoA N-acyltransferases (Nat)"/>
    <property type="match status" value="1"/>
</dbReference>
<dbReference type="InterPro" id="IPR035959">
    <property type="entry name" value="RutC-like_sf"/>
</dbReference>
<dbReference type="GO" id="GO:0016410">
    <property type="term" value="F:N-acyltransferase activity"/>
    <property type="evidence" value="ECO:0007669"/>
    <property type="project" value="TreeGrafter"/>
</dbReference>
<dbReference type="Proteomes" id="UP000295680">
    <property type="component" value="Unassembled WGS sequence"/>
</dbReference>
<dbReference type="AlphaFoldDB" id="A0A4R2J8R3"/>
<evidence type="ECO:0000259" key="2">
    <source>
        <dbReference type="PROSITE" id="PS51186"/>
    </source>
</evidence>
<reference evidence="3 4" key="1">
    <citation type="submission" date="2019-03" db="EMBL/GenBank/DDBJ databases">
        <title>Genomic Encyclopedia of Type Strains, Phase IV (KMG-IV): sequencing the most valuable type-strain genomes for metagenomic binning, comparative biology and taxonomic classification.</title>
        <authorList>
            <person name="Goeker M."/>
        </authorList>
    </citation>
    <scope>NUCLEOTIDE SEQUENCE [LARGE SCALE GENOMIC DNA]</scope>
    <source>
        <strain evidence="3 4">DSM 45934</strain>
    </source>
</reference>
<organism evidence="3 4">
    <name type="scientific">Actinocrispum wychmicini</name>
    <dbReference type="NCBI Taxonomy" id="1213861"/>
    <lineage>
        <taxon>Bacteria</taxon>
        <taxon>Bacillati</taxon>
        <taxon>Actinomycetota</taxon>
        <taxon>Actinomycetes</taxon>
        <taxon>Pseudonocardiales</taxon>
        <taxon>Pseudonocardiaceae</taxon>
        <taxon>Actinocrispum</taxon>
    </lineage>
</organism>
<dbReference type="Gene3D" id="3.30.1330.40">
    <property type="entry name" value="RutC-like"/>
    <property type="match status" value="1"/>
</dbReference>
<dbReference type="EMBL" id="SLWS01000011">
    <property type="protein sequence ID" value="TCO52928.1"/>
    <property type="molecule type" value="Genomic_DNA"/>
</dbReference>
<keyword evidence="1" id="KW-0046">Antibiotic resistance</keyword>
<evidence type="ECO:0000256" key="1">
    <source>
        <dbReference type="ARBA" id="ARBA00023251"/>
    </source>
</evidence>
<dbReference type="PANTHER" id="PTHR31438">
    <property type="entry name" value="LYSINE N-ACYLTRANSFERASE C17G9.06C-RELATED"/>
    <property type="match status" value="1"/>
</dbReference>
<evidence type="ECO:0000313" key="4">
    <source>
        <dbReference type="Proteomes" id="UP000295680"/>
    </source>
</evidence>
<dbReference type="Gene3D" id="3.40.630.30">
    <property type="match status" value="1"/>
</dbReference>
<dbReference type="InterPro" id="IPR000182">
    <property type="entry name" value="GNAT_dom"/>
</dbReference>
<name>A0A4R2J8R3_9PSEU</name>
<sequence length="290" mass="31568">MPVDFRPLAREDFPVLRQWLAAPHVRAWWDGEPSDVERKYGPRADDPEPVRVFVIQLDGVPLGMIQCCRLDGRAVGIDYLIGDSDRVGQGLGTAAIAAFTRLVFDLYPDATTVTADPAPANHASRRALEKAGFRLSEVPAGANVIYVRHRALDDERPAPMALEIIQPDDLDTPKTYSHVIAATGNRLVFVAGQMSDDLDGTLIHPGDLAAQARQVFTNLGRALAAARARPDQVTRITIYVVGHRPEYLPVIEAARIELFGAHKPTDTLLGVQTLAAPGYLIEVDAIAVTD</sequence>
<dbReference type="CDD" id="cd00448">
    <property type="entry name" value="YjgF_YER057c_UK114_family"/>
    <property type="match status" value="1"/>
</dbReference>
<dbReference type="InterPro" id="IPR006175">
    <property type="entry name" value="YjgF/YER057c/UK114"/>
</dbReference>
<dbReference type="Pfam" id="PF13523">
    <property type="entry name" value="Acetyltransf_8"/>
    <property type="match status" value="1"/>
</dbReference>
<evidence type="ECO:0000313" key="3">
    <source>
        <dbReference type="EMBL" id="TCO52928.1"/>
    </source>
</evidence>
<proteinExistence type="predicted"/>
<feature type="domain" description="N-acetyltransferase" evidence="2">
    <location>
        <begin position="3"/>
        <end position="159"/>
    </location>
</feature>
<protein>
    <submittedName>
        <fullName evidence="3">Enamine deaminase RidA (YjgF/YER057c/UK114 family)</fullName>
    </submittedName>
</protein>
<gene>
    <name evidence="3" type="ORF">EV192_111122</name>
</gene>
<dbReference type="GO" id="GO:0046677">
    <property type="term" value="P:response to antibiotic"/>
    <property type="evidence" value="ECO:0007669"/>
    <property type="project" value="UniProtKB-KW"/>
</dbReference>
<dbReference type="PROSITE" id="PS51186">
    <property type="entry name" value="GNAT"/>
    <property type="match status" value="1"/>
</dbReference>
<dbReference type="SUPFAM" id="SSF55298">
    <property type="entry name" value="YjgF-like"/>
    <property type="match status" value="1"/>
</dbReference>